<dbReference type="Proteomes" id="UP001485459">
    <property type="component" value="Chromosome"/>
</dbReference>
<protein>
    <recommendedName>
        <fullName evidence="1">DXP reductoisomerase C-terminal domain-containing protein</fullName>
    </recommendedName>
</protein>
<dbReference type="EMBL" id="CP149822">
    <property type="protein sequence ID" value="WZN42718.1"/>
    <property type="molecule type" value="Genomic_DNA"/>
</dbReference>
<dbReference type="InterPro" id="IPR036169">
    <property type="entry name" value="DXPR_C_sf"/>
</dbReference>
<name>A0ABZ2YSG7_9BACT</name>
<accession>A0ABZ2YSG7</accession>
<dbReference type="Pfam" id="PF13288">
    <property type="entry name" value="DXPR_C"/>
    <property type="match status" value="1"/>
</dbReference>
<dbReference type="SUPFAM" id="SSF69055">
    <property type="entry name" value="1-deoxy-D-xylulose-5-phosphate reductoisomerase, C-terminal domain"/>
    <property type="match status" value="1"/>
</dbReference>
<evidence type="ECO:0000313" key="3">
    <source>
        <dbReference type="Proteomes" id="UP001485459"/>
    </source>
</evidence>
<proteinExistence type="predicted"/>
<keyword evidence="3" id="KW-1185">Reference proteome</keyword>
<dbReference type="InterPro" id="IPR026877">
    <property type="entry name" value="DXPR_C"/>
</dbReference>
<reference evidence="3" key="1">
    <citation type="submission" date="2024-03" db="EMBL/GenBank/DDBJ databases">
        <title>Chitinophaga horti sp. nov., isolated from garden soil.</title>
        <authorList>
            <person name="Lee D.S."/>
            <person name="Han D.M."/>
            <person name="Baek J.H."/>
            <person name="Choi D.G."/>
            <person name="Jeon J.H."/>
            <person name="Jeon C.O."/>
        </authorList>
    </citation>
    <scope>NUCLEOTIDE SEQUENCE [LARGE SCALE GENOMIC DNA]</scope>
    <source>
        <strain evidence="3">GPA1</strain>
    </source>
</reference>
<organism evidence="2 3">
    <name type="scientific">Chitinophaga pollutisoli</name>
    <dbReference type="NCBI Taxonomy" id="3133966"/>
    <lineage>
        <taxon>Bacteria</taxon>
        <taxon>Pseudomonadati</taxon>
        <taxon>Bacteroidota</taxon>
        <taxon>Chitinophagia</taxon>
        <taxon>Chitinophagales</taxon>
        <taxon>Chitinophagaceae</taxon>
        <taxon>Chitinophaga</taxon>
    </lineage>
</organism>
<gene>
    <name evidence="2" type="ORF">WJU16_06680</name>
</gene>
<feature type="domain" description="DXP reductoisomerase C-terminal" evidence="1">
    <location>
        <begin position="1"/>
        <end position="53"/>
    </location>
</feature>
<evidence type="ECO:0000259" key="1">
    <source>
        <dbReference type="Pfam" id="PF13288"/>
    </source>
</evidence>
<evidence type="ECO:0000313" key="2">
    <source>
        <dbReference type="EMBL" id="WZN42718.1"/>
    </source>
</evidence>
<dbReference type="Gene3D" id="1.10.1740.10">
    <property type="match status" value="1"/>
</dbReference>
<sequence length="63" mass="7124">MNAANEEVVNAFLKNRIGFLQMTEVIEETMAKVPFVEKPTLQQYYQADTAARDHAAELIHSLS</sequence>